<sequence length="145" mass="17035">MNFDQFFFDDTEEEEKVNTLVFEFLKTPLCFYKLPLLKTPRNPIVRDRHGAHDLVLLYFVEQPMCDISALVKCTSAIRQLAHDTVRDSLDGYLQISNKTARDCLVAFCNETMELYGEEYLRKPTQTVVEKFYAFDKQKHVFFGMI</sequence>
<dbReference type="AlphaFoldDB" id="A0A699IV59"/>
<proteinExistence type="predicted"/>
<gene>
    <name evidence="1" type="ORF">Tci_560668</name>
</gene>
<name>A0A699IV59_TANCI</name>
<evidence type="ECO:0000313" key="1">
    <source>
        <dbReference type="EMBL" id="GEZ88695.1"/>
    </source>
</evidence>
<dbReference type="PANTHER" id="PTHR47150">
    <property type="entry name" value="OS12G0169200 PROTEIN"/>
    <property type="match status" value="1"/>
</dbReference>
<accession>A0A699IV59</accession>
<comment type="caution">
    <text evidence="1">The sequence shown here is derived from an EMBL/GenBank/DDBJ whole genome shotgun (WGS) entry which is preliminary data.</text>
</comment>
<organism evidence="1">
    <name type="scientific">Tanacetum cinerariifolium</name>
    <name type="common">Dalmatian daisy</name>
    <name type="synonym">Chrysanthemum cinerariifolium</name>
    <dbReference type="NCBI Taxonomy" id="118510"/>
    <lineage>
        <taxon>Eukaryota</taxon>
        <taxon>Viridiplantae</taxon>
        <taxon>Streptophyta</taxon>
        <taxon>Embryophyta</taxon>
        <taxon>Tracheophyta</taxon>
        <taxon>Spermatophyta</taxon>
        <taxon>Magnoliopsida</taxon>
        <taxon>eudicotyledons</taxon>
        <taxon>Gunneridae</taxon>
        <taxon>Pentapetalae</taxon>
        <taxon>asterids</taxon>
        <taxon>campanulids</taxon>
        <taxon>Asterales</taxon>
        <taxon>Asteraceae</taxon>
        <taxon>Asteroideae</taxon>
        <taxon>Anthemideae</taxon>
        <taxon>Anthemidinae</taxon>
        <taxon>Tanacetum</taxon>
    </lineage>
</organism>
<dbReference type="PANTHER" id="PTHR47150:SF4">
    <property type="entry name" value="HARBINGER TRANSPOSASE-DERIVED PROTEIN-RELATED"/>
    <property type="match status" value="1"/>
</dbReference>
<dbReference type="EMBL" id="BKCJ010337468">
    <property type="protein sequence ID" value="GEZ88695.1"/>
    <property type="molecule type" value="Genomic_DNA"/>
</dbReference>
<protein>
    <submittedName>
        <fullName evidence="1">Uncharacterized protein</fullName>
    </submittedName>
</protein>
<reference evidence="1" key="1">
    <citation type="journal article" date="2019" name="Sci. Rep.">
        <title>Draft genome of Tanacetum cinerariifolium, the natural source of mosquito coil.</title>
        <authorList>
            <person name="Yamashiro T."/>
            <person name="Shiraishi A."/>
            <person name="Satake H."/>
            <person name="Nakayama K."/>
        </authorList>
    </citation>
    <scope>NUCLEOTIDE SEQUENCE</scope>
</reference>